<protein>
    <submittedName>
        <fullName evidence="3">Preprotein translocase subunit SecD</fullName>
    </submittedName>
</protein>
<reference evidence="3 4" key="1">
    <citation type="submission" date="2020-08" db="EMBL/GenBank/DDBJ databases">
        <title>Genomic Encyclopedia of Type Strains, Phase III (KMG-III): the genomes of soil and plant-associated and newly described type strains.</title>
        <authorList>
            <person name="Whitman W."/>
        </authorList>
    </citation>
    <scope>NUCLEOTIDE SEQUENCE [LARGE SCALE GENOMIC DNA]</scope>
    <source>
        <strain evidence="3 4">CECT 8960</strain>
    </source>
</reference>
<dbReference type="EMBL" id="JACHJQ010000013">
    <property type="protein sequence ID" value="MBB4912431.1"/>
    <property type="molecule type" value="Genomic_DNA"/>
</dbReference>
<evidence type="ECO:0000259" key="2">
    <source>
        <dbReference type="Pfam" id="PF22599"/>
    </source>
</evidence>
<feature type="chain" id="PRO_5038590999" evidence="1">
    <location>
        <begin position="24"/>
        <end position="164"/>
    </location>
</feature>
<dbReference type="Pfam" id="PF22599">
    <property type="entry name" value="SecDF_P1_head"/>
    <property type="match status" value="1"/>
</dbReference>
<organism evidence="3 4">
    <name type="scientific">Actinophytocola algeriensis</name>
    <dbReference type="NCBI Taxonomy" id="1768010"/>
    <lineage>
        <taxon>Bacteria</taxon>
        <taxon>Bacillati</taxon>
        <taxon>Actinomycetota</taxon>
        <taxon>Actinomycetes</taxon>
        <taxon>Pseudonocardiales</taxon>
        <taxon>Pseudonocardiaceae</taxon>
    </lineage>
</organism>
<dbReference type="InterPro" id="IPR054384">
    <property type="entry name" value="SecDF_P1_head"/>
</dbReference>
<keyword evidence="1" id="KW-0732">Signal</keyword>
<accession>A0A7W7QG35</accession>
<gene>
    <name evidence="3" type="ORF">FHR82_008702</name>
</gene>
<sequence length="164" mass="17686">MRSFFVCVLAALMLAGCTSRTGGAPESTEESRAESVDLAVPIELRPVLETESTDPTVIVLPTDDGERLTLAEPMLTIRRLDSAEVTLEETVGNWVLTLDLDDADGKAFGDWTADHIGERLAMVADEQVLMAPAIQSAIPGGEIQISARYTRDEAQALLDKITGR</sequence>
<dbReference type="AlphaFoldDB" id="A0A7W7QG35"/>
<evidence type="ECO:0000313" key="4">
    <source>
        <dbReference type="Proteomes" id="UP000520767"/>
    </source>
</evidence>
<evidence type="ECO:0000256" key="1">
    <source>
        <dbReference type="SAM" id="SignalP"/>
    </source>
</evidence>
<keyword evidence="4" id="KW-1185">Reference proteome</keyword>
<dbReference type="RefSeq" id="WP_184816417.1">
    <property type="nucleotide sequence ID" value="NZ_JACHJQ010000013.1"/>
</dbReference>
<proteinExistence type="predicted"/>
<feature type="domain" description="SecDF P1 head subdomain" evidence="2">
    <location>
        <begin position="64"/>
        <end position="157"/>
    </location>
</feature>
<dbReference type="Gene3D" id="3.30.1360.200">
    <property type="match status" value="1"/>
</dbReference>
<name>A0A7W7QG35_9PSEU</name>
<comment type="caution">
    <text evidence="3">The sequence shown here is derived from an EMBL/GenBank/DDBJ whole genome shotgun (WGS) entry which is preliminary data.</text>
</comment>
<feature type="signal peptide" evidence="1">
    <location>
        <begin position="1"/>
        <end position="23"/>
    </location>
</feature>
<evidence type="ECO:0000313" key="3">
    <source>
        <dbReference type="EMBL" id="MBB4912431.1"/>
    </source>
</evidence>
<dbReference type="PROSITE" id="PS51257">
    <property type="entry name" value="PROKAR_LIPOPROTEIN"/>
    <property type="match status" value="1"/>
</dbReference>
<dbReference type="Proteomes" id="UP000520767">
    <property type="component" value="Unassembled WGS sequence"/>
</dbReference>